<evidence type="ECO:0000259" key="1">
    <source>
        <dbReference type="PROSITE" id="PS51733"/>
    </source>
</evidence>
<gene>
    <name evidence="2" type="ORF">KIH27_02810</name>
</gene>
<dbReference type="InterPro" id="IPR050664">
    <property type="entry name" value="Octanoyltrans_LipM/LipL"/>
</dbReference>
<reference evidence="2 3" key="1">
    <citation type="submission" date="2021-05" db="EMBL/GenBank/DDBJ databases">
        <title>Mycobacterium acidophilum sp. nov., an extremely acid-tolerant member of the genus Mycobacterium.</title>
        <authorList>
            <person name="Xia J."/>
        </authorList>
    </citation>
    <scope>NUCLEOTIDE SEQUENCE [LARGE SCALE GENOMIC DNA]</scope>
    <source>
        <strain evidence="2 3">M1</strain>
    </source>
</reference>
<name>A0ABS5RE96_9MYCO</name>
<evidence type="ECO:0000313" key="2">
    <source>
        <dbReference type="EMBL" id="MBS9532514.1"/>
    </source>
</evidence>
<keyword evidence="2" id="KW-0436">Ligase</keyword>
<dbReference type="Gene3D" id="3.30.930.10">
    <property type="entry name" value="Bira Bifunctional Protein, Domain 2"/>
    <property type="match status" value="1"/>
</dbReference>
<dbReference type="SUPFAM" id="SSF55681">
    <property type="entry name" value="Class II aaRS and biotin synthetases"/>
    <property type="match status" value="1"/>
</dbReference>
<keyword evidence="3" id="KW-1185">Reference proteome</keyword>
<organism evidence="2 3">
    <name type="scientific">Mycolicibacter acidiphilus</name>
    <dbReference type="NCBI Taxonomy" id="2835306"/>
    <lineage>
        <taxon>Bacteria</taxon>
        <taxon>Bacillati</taxon>
        <taxon>Actinomycetota</taxon>
        <taxon>Actinomycetes</taxon>
        <taxon>Mycobacteriales</taxon>
        <taxon>Mycobacteriaceae</taxon>
        <taxon>Mycolicibacter</taxon>
    </lineage>
</organism>
<dbReference type="PANTHER" id="PTHR43679">
    <property type="entry name" value="OCTANOYLTRANSFERASE LIPM-RELATED"/>
    <property type="match status" value="1"/>
</dbReference>
<dbReference type="Pfam" id="PF21948">
    <property type="entry name" value="LplA-B_cat"/>
    <property type="match status" value="1"/>
</dbReference>
<dbReference type="PROSITE" id="PS51733">
    <property type="entry name" value="BPL_LPL_CATALYTIC"/>
    <property type="match status" value="1"/>
</dbReference>
<protein>
    <submittedName>
        <fullName evidence="2">Lipoate--protein ligase family protein</fullName>
    </submittedName>
</protein>
<dbReference type="Proteomes" id="UP001519535">
    <property type="component" value="Unassembled WGS sequence"/>
</dbReference>
<feature type="domain" description="BPL/LPL catalytic" evidence="1">
    <location>
        <begin position="128"/>
        <end position="320"/>
    </location>
</feature>
<dbReference type="RefSeq" id="WP_214091392.1">
    <property type="nucleotide sequence ID" value="NZ_JAHCLR010000003.1"/>
</dbReference>
<dbReference type="PANTHER" id="PTHR43679:SF2">
    <property type="entry name" value="OCTANOYL-[GCVH]:PROTEIN N-OCTANOYLTRANSFERASE"/>
    <property type="match status" value="1"/>
</dbReference>
<dbReference type="GO" id="GO:0016874">
    <property type="term" value="F:ligase activity"/>
    <property type="evidence" value="ECO:0007669"/>
    <property type="project" value="UniProtKB-KW"/>
</dbReference>
<dbReference type="EMBL" id="JAHCLR010000003">
    <property type="protein sequence ID" value="MBS9532514.1"/>
    <property type="molecule type" value="Genomic_DNA"/>
</dbReference>
<dbReference type="InterPro" id="IPR004143">
    <property type="entry name" value="BPL_LPL_catalytic"/>
</dbReference>
<comment type="caution">
    <text evidence="2">The sequence shown here is derived from an EMBL/GenBank/DDBJ whole genome shotgun (WGS) entry which is preliminary data.</text>
</comment>
<sequence length="349" mass="37912">MHGEYKVPGGKLVTVDVDIEGERLTNVRVAGDFFLDPDSALDRITGALEGLPAIASAQEIAQAVADALHPGDTLLGFDGDAVGVAVRRALGHALDWDDLDFEVIHSPTVAPMLNVALDETMAEDVAARRRKPFLRIWEWDSPCIVIGSFQSYDNEINQAGIDRHGMTVCRRPSGGGAMFMEPGNCITYSLVAPTALVDGMSFAASYPFLDQWVLEALGKVGVDAHYVPLNDIASDAGKIGGSAQKRFASGVMVHHATMAYDIDADKMLDCLRIGQEKIRDKGIRSAAKRVDPMRSQTGMARADIIAVFLDHFTARYAATPGEVTEADLARAQERCAQKFSHDEWTRRIP</sequence>
<dbReference type="Gene3D" id="3.30.390.50">
    <property type="entry name" value="CO dehydrogenase flavoprotein, C-terminal domain"/>
    <property type="match status" value="1"/>
</dbReference>
<proteinExistence type="predicted"/>
<evidence type="ECO:0000313" key="3">
    <source>
        <dbReference type="Proteomes" id="UP001519535"/>
    </source>
</evidence>
<dbReference type="CDD" id="cd16443">
    <property type="entry name" value="LplA"/>
    <property type="match status" value="1"/>
</dbReference>
<accession>A0ABS5RE96</accession>
<dbReference type="InterPro" id="IPR045864">
    <property type="entry name" value="aa-tRNA-synth_II/BPL/LPL"/>
</dbReference>